<protein>
    <submittedName>
        <fullName evidence="3">Uncharacterized protein</fullName>
    </submittedName>
</protein>
<dbReference type="AlphaFoldDB" id="A0AAE0B876"/>
<evidence type="ECO:0000256" key="2">
    <source>
        <dbReference type="SAM" id="Phobius"/>
    </source>
</evidence>
<dbReference type="InterPro" id="IPR036691">
    <property type="entry name" value="Endo/exonu/phosph_ase_sf"/>
</dbReference>
<keyword evidence="2" id="KW-0812">Transmembrane</keyword>
<reference evidence="3" key="1">
    <citation type="journal article" date="2023" name="Plant J.">
        <title>Genome sequences and population genomics provide insights into the demographic history, inbreeding, and mutation load of two 'living fossil' tree species of Dipteronia.</title>
        <authorList>
            <person name="Feng Y."/>
            <person name="Comes H.P."/>
            <person name="Chen J."/>
            <person name="Zhu S."/>
            <person name="Lu R."/>
            <person name="Zhang X."/>
            <person name="Li P."/>
            <person name="Qiu J."/>
            <person name="Olsen K.M."/>
            <person name="Qiu Y."/>
        </authorList>
    </citation>
    <scope>NUCLEOTIDE SEQUENCE</scope>
    <source>
        <strain evidence="3">NBL</strain>
    </source>
</reference>
<evidence type="ECO:0000313" key="3">
    <source>
        <dbReference type="EMBL" id="KAK3231896.1"/>
    </source>
</evidence>
<keyword evidence="2" id="KW-1133">Transmembrane helix</keyword>
<keyword evidence="4" id="KW-1185">Reference proteome</keyword>
<evidence type="ECO:0000256" key="1">
    <source>
        <dbReference type="SAM" id="MobiDB-lite"/>
    </source>
</evidence>
<evidence type="ECO:0000313" key="4">
    <source>
        <dbReference type="Proteomes" id="UP001281410"/>
    </source>
</evidence>
<sequence length="323" mass="37163">MGNDINKYVKRNGLTSNPGKDKDGEIFDTRTCKSSHVKPVKNVVTIKNVVVIKESGSKFDVLNEDVGRMIVEEENTYENNDLTNNSQRNKTVLIYITNHKIKHENKWSQVQPIIKNLGFDNSFVVDANGFFGGIRILWNECRVNIQCYCFGEGSESFLDFSRLCMLTRVPLLKGFFGTILMLLEEVLICLGSLLVTLMKLPIILKERGGRTTFSNSGFANRIDHNNLVDLGFIGSKFTWMTKRGIGEAIWEWLDRAFCFMDWRLQYAEGFVRHLPRVVSDHCPVLIQLHSNHIPNASCKSFRFEAVWLKHRKFEDVISKNWES</sequence>
<organism evidence="3 4">
    <name type="scientific">Dipteronia sinensis</name>
    <dbReference type="NCBI Taxonomy" id="43782"/>
    <lineage>
        <taxon>Eukaryota</taxon>
        <taxon>Viridiplantae</taxon>
        <taxon>Streptophyta</taxon>
        <taxon>Embryophyta</taxon>
        <taxon>Tracheophyta</taxon>
        <taxon>Spermatophyta</taxon>
        <taxon>Magnoliopsida</taxon>
        <taxon>eudicotyledons</taxon>
        <taxon>Gunneridae</taxon>
        <taxon>Pentapetalae</taxon>
        <taxon>rosids</taxon>
        <taxon>malvids</taxon>
        <taxon>Sapindales</taxon>
        <taxon>Sapindaceae</taxon>
        <taxon>Hippocastanoideae</taxon>
        <taxon>Acereae</taxon>
        <taxon>Dipteronia</taxon>
    </lineage>
</organism>
<dbReference type="PANTHER" id="PTHR33710">
    <property type="entry name" value="BNAC02G09200D PROTEIN"/>
    <property type="match status" value="1"/>
</dbReference>
<feature type="transmembrane region" description="Helical" evidence="2">
    <location>
        <begin position="174"/>
        <end position="197"/>
    </location>
</feature>
<dbReference type="PANTHER" id="PTHR33710:SF77">
    <property type="entry name" value="DNASE I-LIKE SUPERFAMILY PROTEIN"/>
    <property type="match status" value="1"/>
</dbReference>
<proteinExistence type="predicted"/>
<name>A0AAE0B876_9ROSI</name>
<dbReference type="Proteomes" id="UP001281410">
    <property type="component" value="Unassembled WGS sequence"/>
</dbReference>
<comment type="caution">
    <text evidence="3">The sequence shown here is derived from an EMBL/GenBank/DDBJ whole genome shotgun (WGS) entry which is preliminary data.</text>
</comment>
<dbReference type="SUPFAM" id="SSF56219">
    <property type="entry name" value="DNase I-like"/>
    <property type="match status" value="1"/>
</dbReference>
<feature type="region of interest" description="Disordered" evidence="1">
    <location>
        <begin position="1"/>
        <end position="27"/>
    </location>
</feature>
<dbReference type="Gene3D" id="3.60.10.10">
    <property type="entry name" value="Endonuclease/exonuclease/phosphatase"/>
    <property type="match status" value="1"/>
</dbReference>
<keyword evidence="2" id="KW-0472">Membrane</keyword>
<dbReference type="EMBL" id="JANJYJ010000001">
    <property type="protein sequence ID" value="KAK3231896.1"/>
    <property type="molecule type" value="Genomic_DNA"/>
</dbReference>
<gene>
    <name evidence="3" type="ORF">Dsin_003777</name>
</gene>
<accession>A0AAE0B876</accession>